<dbReference type="OrthoDB" id="5061070at2759"/>
<feature type="non-terminal residue" evidence="2">
    <location>
        <position position="1"/>
    </location>
</feature>
<accession>A0A8J4SLJ8</accession>
<reference evidence="2" key="1">
    <citation type="submission" date="2019-05" db="EMBL/GenBank/DDBJ databases">
        <title>Annotation for the trematode Paragonimus heterotremus.</title>
        <authorList>
            <person name="Choi Y.-J."/>
        </authorList>
    </citation>
    <scope>NUCLEOTIDE SEQUENCE</scope>
    <source>
        <strain evidence="2">LC</strain>
    </source>
</reference>
<dbReference type="Proteomes" id="UP000748531">
    <property type="component" value="Unassembled WGS sequence"/>
</dbReference>
<evidence type="ECO:0000259" key="1">
    <source>
        <dbReference type="Pfam" id="PF01031"/>
    </source>
</evidence>
<sequence>VYSDLFPCLFHHCHQLRALLSIVFANSIYFFCYSFQQELLRFPKLHERIVDVITSVLRQRLQPTNQMVTNLVSIELAYVNTRHPDFSEVLSMHRQQAPGLDNLALTDSSTLANSGPPHSSILSNPRRPVGIAGPHADLNALSSLNGPLAGSTAVDARTNSPSKDFVSTEQQQRGLVLHPDIVSLFFRSFFRSFPLYSNYV</sequence>
<dbReference type="Pfam" id="PF01031">
    <property type="entry name" value="Dynamin_M"/>
    <property type="match status" value="1"/>
</dbReference>
<dbReference type="InterPro" id="IPR000375">
    <property type="entry name" value="Dynamin_stalk"/>
</dbReference>
<dbReference type="AlphaFoldDB" id="A0A8J4SLJ8"/>
<gene>
    <name evidence="2" type="ORF">PHET_09534</name>
</gene>
<proteinExistence type="predicted"/>
<dbReference type="EMBL" id="LUCH01007181">
    <property type="protein sequence ID" value="KAF5396872.1"/>
    <property type="molecule type" value="Genomic_DNA"/>
</dbReference>
<evidence type="ECO:0000313" key="3">
    <source>
        <dbReference type="Proteomes" id="UP000748531"/>
    </source>
</evidence>
<protein>
    <recommendedName>
        <fullName evidence="1">Dynamin stalk domain-containing protein</fullName>
    </recommendedName>
</protein>
<dbReference type="Gene3D" id="1.20.120.1240">
    <property type="entry name" value="Dynamin, middle domain"/>
    <property type="match status" value="1"/>
</dbReference>
<keyword evidence="3" id="KW-1185">Reference proteome</keyword>
<evidence type="ECO:0000313" key="2">
    <source>
        <dbReference type="EMBL" id="KAF5396872.1"/>
    </source>
</evidence>
<name>A0A8J4SLJ8_9TREM</name>
<feature type="domain" description="Dynamin stalk" evidence="1">
    <location>
        <begin position="35"/>
        <end position="92"/>
    </location>
</feature>
<comment type="caution">
    <text evidence="2">The sequence shown here is derived from an EMBL/GenBank/DDBJ whole genome shotgun (WGS) entry which is preliminary data.</text>
</comment>
<organism evidence="2 3">
    <name type="scientific">Paragonimus heterotremus</name>
    <dbReference type="NCBI Taxonomy" id="100268"/>
    <lineage>
        <taxon>Eukaryota</taxon>
        <taxon>Metazoa</taxon>
        <taxon>Spiralia</taxon>
        <taxon>Lophotrochozoa</taxon>
        <taxon>Platyhelminthes</taxon>
        <taxon>Trematoda</taxon>
        <taxon>Digenea</taxon>
        <taxon>Plagiorchiida</taxon>
        <taxon>Troglotremata</taxon>
        <taxon>Troglotrematidae</taxon>
        <taxon>Paragonimus</taxon>
    </lineage>
</organism>